<feature type="region of interest" description="Disordered" evidence="1">
    <location>
        <begin position="1"/>
        <end position="74"/>
    </location>
</feature>
<dbReference type="PROSITE" id="PS50833">
    <property type="entry name" value="BRIX"/>
    <property type="match status" value="1"/>
</dbReference>
<dbReference type="InterPro" id="IPR044281">
    <property type="entry name" value="IMP4/RPF1"/>
</dbReference>
<dbReference type="AlphaFoldDB" id="A0ABC8RIG8"/>
<sequence length="430" mass="49653">MAVKRKKSNTGDMIVPCGKEDSNSTEKKSNGKEHLLPSMIKNKEKRSAVHAQLKHQKKLEKRKKAKAREADEKRALEIGEEPPPRKIPRTIENTREFDETICKPDDEELFAGNDGDEFSSILKHESTSKILITTCRFNSTRGPAFISELLSVIPNAHYYKRGTYDLKKIVEYATNKDFTSIIVVHTNRREPDALLVIGLPDGPTAHFKLSKLVLRKDIKVCCCISFIFFQNTNFLHSNSKASYCAHKISPKNHGNPTSHQPELVLTNFTTRLGHRIGRLLSFSSFNVEATIVLYWLWNSTWKDRIRNILSAANTIMLYWLIQSLFPQDPNFRGRQVVTFHNQRDFIFFRHHRYIFESKESKQSDSKATKGKDTKDEKSAQEKTVARLQECGPRFTLKLISLQQGTFDTKGGEYEWVHKPEMDTSRRRFFL</sequence>
<proteinExistence type="predicted"/>
<dbReference type="SMART" id="SM00879">
    <property type="entry name" value="Brix"/>
    <property type="match status" value="1"/>
</dbReference>
<keyword evidence="4" id="KW-1185">Reference proteome</keyword>
<organism evidence="3 4">
    <name type="scientific">Ilex paraguariensis</name>
    <name type="common">yerba mate</name>
    <dbReference type="NCBI Taxonomy" id="185542"/>
    <lineage>
        <taxon>Eukaryota</taxon>
        <taxon>Viridiplantae</taxon>
        <taxon>Streptophyta</taxon>
        <taxon>Embryophyta</taxon>
        <taxon>Tracheophyta</taxon>
        <taxon>Spermatophyta</taxon>
        <taxon>Magnoliopsida</taxon>
        <taxon>eudicotyledons</taxon>
        <taxon>Gunneridae</taxon>
        <taxon>Pentapetalae</taxon>
        <taxon>asterids</taxon>
        <taxon>campanulids</taxon>
        <taxon>Aquifoliales</taxon>
        <taxon>Aquifoliaceae</taxon>
        <taxon>Ilex</taxon>
    </lineage>
</organism>
<dbReference type="Pfam" id="PF04427">
    <property type="entry name" value="Brix"/>
    <property type="match status" value="1"/>
</dbReference>
<comment type="caution">
    <text evidence="3">The sequence shown here is derived from an EMBL/GenBank/DDBJ whole genome shotgun (WGS) entry which is preliminary data.</text>
</comment>
<dbReference type="EMBL" id="CAUOFW020001424">
    <property type="protein sequence ID" value="CAK9144769.1"/>
    <property type="molecule type" value="Genomic_DNA"/>
</dbReference>
<accession>A0ABC8RIG8</accession>
<feature type="compositionally biased region" description="Basic and acidic residues" evidence="1">
    <location>
        <begin position="18"/>
        <end position="47"/>
    </location>
</feature>
<evidence type="ECO:0000313" key="3">
    <source>
        <dbReference type="EMBL" id="CAK9144769.1"/>
    </source>
</evidence>
<gene>
    <name evidence="3" type="ORF">ILEXP_LOCUS12541</name>
</gene>
<protein>
    <recommendedName>
        <fullName evidence="2">Brix domain-containing protein</fullName>
    </recommendedName>
</protein>
<reference evidence="3 4" key="1">
    <citation type="submission" date="2024-02" db="EMBL/GenBank/DDBJ databases">
        <authorList>
            <person name="Vignale AGUSTIN F."/>
            <person name="Sosa J E."/>
            <person name="Modenutti C."/>
        </authorList>
    </citation>
    <scope>NUCLEOTIDE SEQUENCE [LARGE SCALE GENOMIC DNA]</scope>
</reference>
<dbReference type="PANTHER" id="PTHR22734:SF3">
    <property type="entry name" value="RIBOSOME PRODUCTION FACTOR 1"/>
    <property type="match status" value="1"/>
</dbReference>
<dbReference type="InterPro" id="IPR007109">
    <property type="entry name" value="Brix"/>
</dbReference>
<dbReference type="PANTHER" id="PTHR22734">
    <property type="entry name" value="U3 SMALL NUCLEOLAR RIBONUCLEOPROTEIN PROTEIN IMP4"/>
    <property type="match status" value="1"/>
</dbReference>
<dbReference type="Proteomes" id="UP001642360">
    <property type="component" value="Unassembled WGS sequence"/>
</dbReference>
<feature type="domain" description="Brix" evidence="2">
    <location>
        <begin position="128"/>
        <end position="407"/>
    </location>
</feature>
<feature type="compositionally biased region" description="Basic residues" evidence="1">
    <location>
        <begin position="52"/>
        <end position="66"/>
    </location>
</feature>
<evidence type="ECO:0000313" key="4">
    <source>
        <dbReference type="Proteomes" id="UP001642360"/>
    </source>
</evidence>
<evidence type="ECO:0000256" key="1">
    <source>
        <dbReference type="SAM" id="MobiDB-lite"/>
    </source>
</evidence>
<dbReference type="Gene3D" id="3.40.50.10480">
    <property type="entry name" value="Probable brix-domain ribosomal biogenesis protein"/>
    <property type="match status" value="1"/>
</dbReference>
<evidence type="ECO:0000259" key="2">
    <source>
        <dbReference type="PROSITE" id="PS50833"/>
    </source>
</evidence>
<name>A0ABC8RIG8_9AQUA</name>
<dbReference type="SUPFAM" id="SSF52954">
    <property type="entry name" value="Class II aaRS ABD-related"/>
    <property type="match status" value="2"/>
</dbReference>